<accession>A0A2N8ZK38</accession>
<reference evidence="1 2" key="1">
    <citation type="submission" date="2017-10" db="EMBL/GenBank/DDBJ databases">
        <authorList>
            <person name="Banno H."/>
            <person name="Chua N.-H."/>
        </authorList>
    </citation>
    <scope>NUCLEOTIDE SEQUENCE [LARGE SCALE GENOMIC DNA]</scope>
    <source>
        <strain evidence="1">Vibrio tapetis CECT4600</strain>
    </source>
</reference>
<name>A0A2N8ZK38_9VIBR</name>
<evidence type="ECO:0000313" key="2">
    <source>
        <dbReference type="Proteomes" id="UP000235828"/>
    </source>
</evidence>
<dbReference type="EMBL" id="LT960612">
    <property type="protein sequence ID" value="SON52278.1"/>
    <property type="molecule type" value="Genomic_DNA"/>
</dbReference>
<dbReference type="KEGG" id="vta:B0667"/>
<sequence>MINLKQKSGRYTFRFVIYQSNCLINVQLMLESPLANSDNSAGQKSTGEFP</sequence>
<organism evidence="1 2">
    <name type="scientific">Vibrio tapetis subsp. tapetis</name>
    <dbReference type="NCBI Taxonomy" id="1671868"/>
    <lineage>
        <taxon>Bacteria</taxon>
        <taxon>Pseudomonadati</taxon>
        <taxon>Pseudomonadota</taxon>
        <taxon>Gammaproteobacteria</taxon>
        <taxon>Vibrionales</taxon>
        <taxon>Vibrionaceae</taxon>
        <taxon>Vibrio</taxon>
    </lineage>
</organism>
<protein>
    <submittedName>
        <fullName evidence="1">Uncharacterized protein</fullName>
    </submittedName>
</protein>
<dbReference type="Proteomes" id="UP000235828">
    <property type="component" value="Chromosome B"/>
</dbReference>
<dbReference type="AlphaFoldDB" id="A0A2N8ZK38"/>
<gene>
    <name evidence="1" type="ORF">VTAP4600_B0667</name>
</gene>
<proteinExistence type="predicted"/>
<evidence type="ECO:0000313" key="1">
    <source>
        <dbReference type="EMBL" id="SON52278.1"/>
    </source>
</evidence>
<keyword evidence="2" id="KW-1185">Reference proteome</keyword>